<evidence type="ECO:0000313" key="27">
    <source>
        <dbReference type="Proteomes" id="UP000186895"/>
    </source>
</evidence>
<dbReference type="GO" id="GO:0020037">
    <property type="term" value="F:heme binding"/>
    <property type="evidence" value="ECO:0007669"/>
    <property type="project" value="InterPro"/>
</dbReference>
<evidence type="ECO:0000256" key="21">
    <source>
        <dbReference type="ARBA" id="ARBA00048649"/>
    </source>
</evidence>
<dbReference type="SUPFAM" id="SSF52343">
    <property type="entry name" value="Ferredoxin reductase-like, C-terminal NADP-linked domain"/>
    <property type="match status" value="1"/>
</dbReference>
<accession>A0A1N6RED0</accession>
<dbReference type="GO" id="GO:0046872">
    <property type="term" value="F:metal ion binding"/>
    <property type="evidence" value="ECO:0007669"/>
    <property type="project" value="UniProtKB-KW"/>
</dbReference>
<feature type="domain" description="FAD-binding FR-type" evidence="25">
    <location>
        <begin position="152"/>
        <end position="255"/>
    </location>
</feature>
<keyword evidence="27" id="KW-1185">Reference proteome</keyword>
<comment type="cofactor">
    <cofactor evidence="2">
        <name>FAD</name>
        <dbReference type="ChEBI" id="CHEBI:57692"/>
    </cofactor>
</comment>
<dbReference type="AlphaFoldDB" id="A0A1N6RED0"/>
<evidence type="ECO:0000259" key="25">
    <source>
        <dbReference type="PROSITE" id="PS51384"/>
    </source>
</evidence>
<evidence type="ECO:0000256" key="1">
    <source>
        <dbReference type="ARBA" id="ARBA00001970"/>
    </source>
</evidence>
<dbReference type="SUPFAM" id="SSF46458">
    <property type="entry name" value="Globin-like"/>
    <property type="match status" value="1"/>
</dbReference>
<protein>
    <recommendedName>
        <fullName evidence="6">Flavohemoprotein</fullName>
        <ecNumber evidence="5">1.14.12.17</ecNumber>
    </recommendedName>
    <alternativeName>
        <fullName evidence="19">Flavohemoglobin</fullName>
    </alternativeName>
    <alternativeName>
        <fullName evidence="18">Hemoglobin-like protein</fullName>
    </alternativeName>
    <alternativeName>
        <fullName evidence="20">Nitric oxide dioxygenase</fullName>
    </alternativeName>
</protein>
<keyword evidence="12" id="KW-0274">FAD</keyword>
<comment type="similarity">
    <text evidence="3">In the C-terminal section; belongs to the flavoprotein pyridine nucleotide cytochrome reductase family.</text>
</comment>
<evidence type="ECO:0000256" key="12">
    <source>
        <dbReference type="ARBA" id="ARBA00022827"/>
    </source>
</evidence>
<dbReference type="PRINTS" id="PR00410">
    <property type="entry name" value="PHEHYDRXLASE"/>
</dbReference>
<keyword evidence="15" id="KW-0408">Iron</keyword>
<feature type="domain" description="Globin" evidence="24">
    <location>
        <begin position="1"/>
        <end position="138"/>
    </location>
</feature>
<organism evidence="26 27">
    <name type="scientific">Marinobacterium stanieri</name>
    <dbReference type="NCBI Taxonomy" id="49186"/>
    <lineage>
        <taxon>Bacteria</taxon>
        <taxon>Pseudomonadati</taxon>
        <taxon>Pseudomonadota</taxon>
        <taxon>Gammaproteobacteria</taxon>
        <taxon>Oceanospirillales</taxon>
        <taxon>Oceanospirillaceae</taxon>
        <taxon>Marinobacterium</taxon>
    </lineage>
</organism>
<dbReference type="InterPro" id="IPR001433">
    <property type="entry name" value="OxRdtase_FAD/NAD-bd"/>
</dbReference>
<dbReference type="Pfam" id="PF00970">
    <property type="entry name" value="FAD_binding_6"/>
    <property type="match status" value="1"/>
</dbReference>
<evidence type="ECO:0000256" key="20">
    <source>
        <dbReference type="ARBA" id="ARBA00033187"/>
    </source>
</evidence>
<evidence type="ECO:0000256" key="19">
    <source>
        <dbReference type="ARBA" id="ARBA00030929"/>
    </source>
</evidence>
<dbReference type="Gene3D" id="2.40.30.10">
    <property type="entry name" value="Translation factors"/>
    <property type="match status" value="1"/>
</dbReference>
<dbReference type="InterPro" id="IPR017927">
    <property type="entry name" value="FAD-bd_FR_type"/>
</dbReference>
<dbReference type="CDD" id="cd06184">
    <property type="entry name" value="flavohem_like_fad_nad_binding"/>
    <property type="match status" value="1"/>
</dbReference>
<evidence type="ECO:0000256" key="8">
    <source>
        <dbReference type="ARBA" id="ARBA00022617"/>
    </source>
</evidence>
<comment type="similarity">
    <text evidence="4">Belongs to the globin family. Two-domain flavohemoproteins subfamily.</text>
</comment>
<keyword evidence="13" id="KW-0521">NADP</keyword>
<evidence type="ECO:0000256" key="15">
    <source>
        <dbReference type="ARBA" id="ARBA00023004"/>
    </source>
</evidence>
<keyword evidence="16" id="KW-0520">NAD</keyword>
<dbReference type="eggNOG" id="COG1017">
    <property type="taxonomic scope" value="Bacteria"/>
</dbReference>
<dbReference type="InterPro" id="IPR009050">
    <property type="entry name" value="Globin-like_sf"/>
</dbReference>
<comment type="cofactor">
    <cofactor evidence="1">
        <name>heme b</name>
        <dbReference type="ChEBI" id="CHEBI:60344"/>
    </cofactor>
</comment>
<dbReference type="PANTHER" id="PTHR43396">
    <property type="entry name" value="FLAVOHEMOPROTEIN"/>
    <property type="match status" value="1"/>
</dbReference>
<dbReference type="Pfam" id="PF00042">
    <property type="entry name" value="Globin"/>
    <property type="match status" value="1"/>
</dbReference>
<dbReference type="InterPro" id="IPR017938">
    <property type="entry name" value="Riboflavin_synthase-like_b-brl"/>
</dbReference>
<dbReference type="NCBIfam" id="NF009805">
    <property type="entry name" value="PRK13289.1"/>
    <property type="match status" value="1"/>
</dbReference>
<keyword evidence="11" id="KW-0479">Metal-binding</keyword>
<evidence type="ECO:0000256" key="7">
    <source>
        <dbReference type="ARBA" id="ARBA00022575"/>
    </source>
</evidence>
<evidence type="ECO:0000256" key="23">
    <source>
        <dbReference type="RuleBase" id="RU000356"/>
    </source>
</evidence>
<dbReference type="GO" id="GO:0019825">
    <property type="term" value="F:oxygen binding"/>
    <property type="evidence" value="ECO:0007669"/>
    <property type="project" value="InterPro"/>
</dbReference>
<comment type="catalytic activity">
    <reaction evidence="21">
        <text>2 nitric oxide + NADH + 2 O2 = 2 nitrate + NAD(+) + H(+)</text>
        <dbReference type="Rhea" id="RHEA:19469"/>
        <dbReference type="ChEBI" id="CHEBI:15378"/>
        <dbReference type="ChEBI" id="CHEBI:15379"/>
        <dbReference type="ChEBI" id="CHEBI:16480"/>
        <dbReference type="ChEBI" id="CHEBI:17632"/>
        <dbReference type="ChEBI" id="CHEBI:57540"/>
        <dbReference type="ChEBI" id="CHEBI:57945"/>
        <dbReference type="EC" id="1.14.12.17"/>
    </reaction>
</comment>
<dbReference type="GO" id="GO:0071500">
    <property type="term" value="P:cellular response to nitrosative stress"/>
    <property type="evidence" value="ECO:0007669"/>
    <property type="project" value="TreeGrafter"/>
</dbReference>
<evidence type="ECO:0000256" key="2">
    <source>
        <dbReference type="ARBA" id="ARBA00001974"/>
    </source>
</evidence>
<evidence type="ECO:0000256" key="16">
    <source>
        <dbReference type="ARBA" id="ARBA00023027"/>
    </source>
</evidence>
<keyword evidence="10" id="KW-0285">Flavoprotein</keyword>
<dbReference type="FunFam" id="2.40.30.10:FF:000034">
    <property type="entry name" value="Flavohemoprotein"/>
    <property type="match status" value="1"/>
</dbReference>
<dbReference type="GO" id="GO:0046210">
    <property type="term" value="P:nitric oxide catabolic process"/>
    <property type="evidence" value="ECO:0007669"/>
    <property type="project" value="TreeGrafter"/>
</dbReference>
<dbReference type="Proteomes" id="UP000186895">
    <property type="component" value="Unassembled WGS sequence"/>
</dbReference>
<keyword evidence="7" id="KW-0216">Detoxification</keyword>
<evidence type="ECO:0000256" key="22">
    <source>
        <dbReference type="ARBA" id="ARBA00049433"/>
    </source>
</evidence>
<evidence type="ECO:0000256" key="4">
    <source>
        <dbReference type="ARBA" id="ARBA00008414"/>
    </source>
</evidence>
<dbReference type="GO" id="GO:0071949">
    <property type="term" value="F:FAD binding"/>
    <property type="evidence" value="ECO:0007669"/>
    <property type="project" value="TreeGrafter"/>
</dbReference>
<comment type="function">
    <text evidence="17">Is involved in NO detoxification in an aerobic process, termed nitric oxide dioxygenase (NOD) reaction that utilizes O(2) and NAD(P)H to convert NO to nitrate, which protects the bacterium from various noxious nitrogen compounds. Therefore, plays a central role in the inducible response to nitrosative stress.</text>
</comment>
<dbReference type="InterPro" id="IPR012292">
    <property type="entry name" value="Globin/Proto"/>
</dbReference>
<dbReference type="Pfam" id="PF00175">
    <property type="entry name" value="NAD_binding_1"/>
    <property type="match status" value="1"/>
</dbReference>
<reference evidence="26 27" key="1">
    <citation type="submission" date="2017-01" db="EMBL/GenBank/DDBJ databases">
        <authorList>
            <person name="Mah S.A."/>
            <person name="Swanson W.J."/>
            <person name="Moy G.W."/>
            <person name="Vacquier V.D."/>
        </authorList>
    </citation>
    <scope>NUCLEOTIDE SEQUENCE [LARGE SCALE GENOMIC DNA]</scope>
    <source>
        <strain evidence="26 27">DSM 7027</strain>
    </source>
</reference>
<keyword evidence="8 23" id="KW-0349">Heme</keyword>
<dbReference type="STRING" id="49186.SAMN05421647_103272"/>
<evidence type="ECO:0000313" key="26">
    <source>
        <dbReference type="EMBL" id="SIQ27046.1"/>
    </source>
</evidence>
<evidence type="ECO:0000256" key="10">
    <source>
        <dbReference type="ARBA" id="ARBA00022630"/>
    </source>
</evidence>
<evidence type="ECO:0000256" key="13">
    <source>
        <dbReference type="ARBA" id="ARBA00022857"/>
    </source>
</evidence>
<evidence type="ECO:0000259" key="24">
    <source>
        <dbReference type="PROSITE" id="PS01033"/>
    </source>
</evidence>
<dbReference type="InterPro" id="IPR008333">
    <property type="entry name" value="Cbr1-like_FAD-bd_dom"/>
</dbReference>
<dbReference type="Gene3D" id="1.10.490.10">
    <property type="entry name" value="Globins"/>
    <property type="match status" value="1"/>
</dbReference>
<dbReference type="GO" id="GO:0009636">
    <property type="term" value="P:response to toxic substance"/>
    <property type="evidence" value="ECO:0007669"/>
    <property type="project" value="UniProtKB-KW"/>
</dbReference>
<keyword evidence="23" id="KW-0813">Transport</keyword>
<dbReference type="PANTHER" id="PTHR43396:SF3">
    <property type="entry name" value="FLAVOHEMOPROTEIN"/>
    <property type="match status" value="1"/>
</dbReference>
<dbReference type="RefSeq" id="WP_076462445.1">
    <property type="nucleotide sequence ID" value="NZ_FTMN01000003.1"/>
</dbReference>
<dbReference type="eggNOG" id="COG1018">
    <property type="taxonomic scope" value="Bacteria"/>
</dbReference>
<dbReference type="Gene3D" id="3.40.50.80">
    <property type="entry name" value="Nucleotide-binding domain of ferredoxin-NADP reductase (FNR) module"/>
    <property type="match status" value="1"/>
</dbReference>
<gene>
    <name evidence="26" type="ORF">SAMN05421647_103272</name>
</gene>
<evidence type="ECO:0000256" key="3">
    <source>
        <dbReference type="ARBA" id="ARBA00006401"/>
    </source>
</evidence>
<comment type="catalytic activity">
    <reaction evidence="22">
        <text>2 nitric oxide + NADPH + 2 O2 = 2 nitrate + NADP(+) + H(+)</text>
        <dbReference type="Rhea" id="RHEA:19465"/>
        <dbReference type="ChEBI" id="CHEBI:15378"/>
        <dbReference type="ChEBI" id="CHEBI:15379"/>
        <dbReference type="ChEBI" id="CHEBI:16480"/>
        <dbReference type="ChEBI" id="CHEBI:17632"/>
        <dbReference type="ChEBI" id="CHEBI:57783"/>
        <dbReference type="ChEBI" id="CHEBI:58349"/>
        <dbReference type="EC" id="1.14.12.17"/>
    </reaction>
</comment>
<keyword evidence="26" id="KW-0223">Dioxygenase</keyword>
<dbReference type="GO" id="GO:0008941">
    <property type="term" value="F:nitric oxide dioxygenase NAD(P)H activity"/>
    <property type="evidence" value="ECO:0007669"/>
    <property type="project" value="UniProtKB-EC"/>
</dbReference>
<keyword evidence="14" id="KW-0560">Oxidoreductase</keyword>
<evidence type="ECO:0000256" key="14">
    <source>
        <dbReference type="ARBA" id="ARBA00023002"/>
    </source>
</evidence>
<dbReference type="FunFam" id="1.10.490.10:FF:000003">
    <property type="entry name" value="Flavohemoprotein"/>
    <property type="match status" value="1"/>
</dbReference>
<dbReference type="GO" id="GO:0005344">
    <property type="term" value="F:oxygen carrier activity"/>
    <property type="evidence" value="ECO:0007669"/>
    <property type="project" value="UniProtKB-KW"/>
</dbReference>
<evidence type="ECO:0000256" key="11">
    <source>
        <dbReference type="ARBA" id="ARBA00022723"/>
    </source>
</evidence>
<dbReference type="InterPro" id="IPR039261">
    <property type="entry name" value="FNR_nucleotide-bd"/>
</dbReference>
<evidence type="ECO:0000256" key="9">
    <source>
        <dbReference type="ARBA" id="ARBA00022621"/>
    </source>
</evidence>
<name>A0A1N6RED0_9GAMM</name>
<evidence type="ECO:0000256" key="5">
    <source>
        <dbReference type="ARBA" id="ARBA00012229"/>
    </source>
</evidence>
<proteinExistence type="inferred from homology"/>
<evidence type="ECO:0000256" key="6">
    <source>
        <dbReference type="ARBA" id="ARBA00014637"/>
    </source>
</evidence>
<sequence length="395" mass="43972">MLSSETRAIIDATLPAVKENARAITEVFYPLMFSRYPEVKAYFNQAHQVQGTQRQALANAVVAYASNLDRLELLGDAVSLIVQKHASLNILPDHYPIVGECLLAAIKEVFGDVATDEVLNAWGEAYQQLADILIAAEESVYQENEAKSGGWRGEREFRLMGKERESDVITSFYFVPTDGEPVADFKPGQFTTIILDINGATTRRNYSLSDSPDKPYYRISVKREPQGLVSNYLHDHLNPGDTVKLTPPCGDFVLQDTNRPLVLLSGGVGLTPTISMLRPALDSGREVHFVHGALNSTTHAFKGVVDQLNKEYTNLHTSYCYSEPLADDQDVATGFIDRSRLEALLPLEKAPDVYFLGPKAFMQNCYRDLKSLNVPAEHIRFEFFGPLEEFDSTAV</sequence>
<dbReference type="PROSITE" id="PS51384">
    <property type="entry name" value="FAD_FR"/>
    <property type="match status" value="1"/>
</dbReference>
<dbReference type="InterPro" id="IPR000971">
    <property type="entry name" value="Globin"/>
</dbReference>
<dbReference type="EC" id="1.14.12.17" evidence="5"/>
<keyword evidence="9 23" id="KW-0561">Oxygen transport</keyword>
<dbReference type="CDD" id="cd14780">
    <property type="entry name" value="HmpPa-globin-like"/>
    <property type="match status" value="1"/>
</dbReference>
<dbReference type="PROSITE" id="PS01033">
    <property type="entry name" value="GLOBIN"/>
    <property type="match status" value="1"/>
</dbReference>
<dbReference type="EMBL" id="FTMN01000003">
    <property type="protein sequence ID" value="SIQ27046.1"/>
    <property type="molecule type" value="Genomic_DNA"/>
</dbReference>
<evidence type="ECO:0000256" key="17">
    <source>
        <dbReference type="ARBA" id="ARBA00025094"/>
    </source>
</evidence>
<evidence type="ECO:0000256" key="18">
    <source>
        <dbReference type="ARBA" id="ARBA00030024"/>
    </source>
</evidence>
<dbReference type="SUPFAM" id="SSF63380">
    <property type="entry name" value="Riboflavin synthase domain-like"/>
    <property type="match status" value="1"/>
</dbReference>